<dbReference type="EMBL" id="MVBO01000034">
    <property type="protein sequence ID" value="OZJ04618.1"/>
    <property type="molecule type" value="Genomic_DNA"/>
</dbReference>
<dbReference type="PANTHER" id="PTHR12474:SF0">
    <property type="entry name" value="SESTRIN HOMOLOG"/>
    <property type="match status" value="1"/>
</dbReference>
<dbReference type="GO" id="GO:1904262">
    <property type="term" value="P:negative regulation of TORC1 signaling"/>
    <property type="evidence" value="ECO:0007669"/>
    <property type="project" value="TreeGrafter"/>
</dbReference>
<evidence type="ECO:0000256" key="2">
    <source>
        <dbReference type="ARBA" id="ARBA00008350"/>
    </source>
</evidence>
<sequence length="934" mass="103598">MAPQSILASSGPSTPRPTASSSKDQNTEQINVLGIKRLDRDLPPSPTFSFESSASSRQQSRRGSLSPATPTATTKVFVPELVSTTTGSSATPSSFHWQQLTSTPSAASPSTTAPRMSHSREELMQIQEDSENEELHEQLRLYLLAILRFSISCPYRDVRKAFGRFLRDLKSANIPVPEPIYPSPSFFISMNDIFSLEEADDGYTIPASPSLRHYPSYSSISYPRPYDFAFSPRADQRSLYSNDEERRDFSSSPGVSTETLPRVANRTPETSPSLPKPSSTVAMSDKDANAVPSWKNANPMAIENIWDGFAPGRPCDSYVRSVLEHGFLQSGRLSNVARVMAFFPTFYEKFEVIIGSLMRKPSGPLDLSWRNYIAIMAAAEHSCQFLVSIQKSEFLHNSGDPLWLESLSHAPIKLRKLSKISSILAREPWRLSPEEHIAPLLRDTHGGGFVAGEHWTKAELIQAMCVLITYHGLSSFVLGCGIVPEVDTRGGYYVSGTSHSQDEEGLGIEHELYGENWTAGDLDAVPTQVESESTVSDVLQSSLQVSVEHIDLHPDSISASQQGETRDYVTLTGEALEANGIPRRLSRHFSIPSSTSSGSYSKSFGPTVFDSFAYGLGVSLPLPDLELRSKGPTTESDPIIDLRTTRMIQLLRRKSVLEPTEGEGSLEDVEAVQTFELKDGNADDTSSDEDGVALFGTQEATNELTESQIINLAGSSASGDASKTSDGIHQRTMRVNQVHEDLSRFLDHGSRRSSDGDTDGDKAHIKEPTGTIRVITSEDFSQSGLPSFELGEYNWEDHGISTISKYLPGIGEELDDMFQEVLNITDWSLSQTQSELPIDTWPLRQALWYYALRLLGVNQEDYDYSNLRRYLNPQTKAYIKKVIRRPETVRYADWKRIGLNLRPEEKCHVALLAIEARIQAEIMYSLRNVMQAGF</sequence>
<feature type="region of interest" description="Disordered" evidence="4">
    <location>
        <begin position="87"/>
        <end position="124"/>
    </location>
</feature>
<feature type="compositionally biased region" description="Polar residues" evidence="4">
    <location>
        <begin position="250"/>
        <end position="259"/>
    </location>
</feature>
<organism evidence="5 6">
    <name type="scientific">Bifiguratus adelaidae</name>
    <dbReference type="NCBI Taxonomy" id="1938954"/>
    <lineage>
        <taxon>Eukaryota</taxon>
        <taxon>Fungi</taxon>
        <taxon>Fungi incertae sedis</taxon>
        <taxon>Mucoromycota</taxon>
        <taxon>Mucoromycotina</taxon>
        <taxon>Endogonomycetes</taxon>
        <taxon>Endogonales</taxon>
        <taxon>Endogonales incertae sedis</taxon>
        <taxon>Bifiguratus</taxon>
    </lineage>
</organism>
<protein>
    <recommendedName>
        <fullName evidence="7">Sestrin</fullName>
    </recommendedName>
</protein>
<dbReference type="SUPFAM" id="SSF69118">
    <property type="entry name" value="AhpD-like"/>
    <property type="match status" value="1"/>
</dbReference>
<dbReference type="Proteomes" id="UP000242875">
    <property type="component" value="Unassembled WGS sequence"/>
</dbReference>
<dbReference type="GO" id="GO:0016239">
    <property type="term" value="P:positive regulation of macroautophagy"/>
    <property type="evidence" value="ECO:0007669"/>
    <property type="project" value="TreeGrafter"/>
</dbReference>
<dbReference type="PANTHER" id="PTHR12474">
    <property type="entry name" value="P53 REGULATED PA26 NUCLEAR PROTEIN SESTRIN"/>
    <property type="match status" value="1"/>
</dbReference>
<feature type="compositionally biased region" description="Low complexity" evidence="4">
    <location>
        <begin position="101"/>
        <end position="114"/>
    </location>
</feature>
<dbReference type="OrthoDB" id="337464at2759"/>
<accession>A0A261Y220</accession>
<dbReference type="GO" id="GO:1990253">
    <property type="term" value="P:cellular response to leucine starvation"/>
    <property type="evidence" value="ECO:0007669"/>
    <property type="project" value="TreeGrafter"/>
</dbReference>
<evidence type="ECO:0000313" key="5">
    <source>
        <dbReference type="EMBL" id="OZJ04618.1"/>
    </source>
</evidence>
<dbReference type="GO" id="GO:0005634">
    <property type="term" value="C:nucleus"/>
    <property type="evidence" value="ECO:0007669"/>
    <property type="project" value="InterPro"/>
</dbReference>
<dbReference type="GO" id="GO:0016684">
    <property type="term" value="F:oxidoreductase activity, acting on peroxide as acceptor"/>
    <property type="evidence" value="ECO:0007669"/>
    <property type="project" value="TreeGrafter"/>
</dbReference>
<feature type="region of interest" description="Disordered" evidence="4">
    <location>
        <begin position="239"/>
        <end position="285"/>
    </location>
</feature>
<feature type="region of interest" description="Disordered" evidence="4">
    <location>
        <begin position="745"/>
        <end position="765"/>
    </location>
</feature>
<dbReference type="GO" id="GO:0070728">
    <property type="term" value="F:L-leucine binding"/>
    <property type="evidence" value="ECO:0007669"/>
    <property type="project" value="TreeGrafter"/>
</dbReference>
<comment type="subcellular location">
    <subcellularLocation>
        <location evidence="1">Cytoplasm</location>
    </subcellularLocation>
</comment>
<evidence type="ECO:0008006" key="7">
    <source>
        <dbReference type="Google" id="ProtNLM"/>
    </source>
</evidence>
<evidence type="ECO:0000313" key="6">
    <source>
        <dbReference type="Proteomes" id="UP000242875"/>
    </source>
</evidence>
<dbReference type="GO" id="GO:1901031">
    <property type="term" value="P:regulation of response to reactive oxygen species"/>
    <property type="evidence" value="ECO:0007669"/>
    <property type="project" value="InterPro"/>
</dbReference>
<dbReference type="Pfam" id="PF04636">
    <property type="entry name" value="PA26"/>
    <property type="match status" value="2"/>
</dbReference>
<dbReference type="AlphaFoldDB" id="A0A261Y220"/>
<keyword evidence="3" id="KW-0963">Cytoplasm</keyword>
<feature type="compositionally biased region" description="Polar residues" evidence="4">
    <location>
        <begin position="1"/>
        <end position="30"/>
    </location>
</feature>
<feature type="compositionally biased region" description="Polar residues" evidence="4">
    <location>
        <begin position="267"/>
        <end position="282"/>
    </location>
</feature>
<comment type="caution">
    <text evidence="5">The sequence shown here is derived from an EMBL/GenBank/DDBJ whole genome shotgun (WGS) entry which is preliminary data.</text>
</comment>
<proteinExistence type="inferred from homology"/>
<feature type="region of interest" description="Disordered" evidence="4">
    <location>
        <begin position="1"/>
        <end position="72"/>
    </location>
</feature>
<reference evidence="5 6" key="1">
    <citation type="journal article" date="2017" name="Mycologia">
        <title>Bifiguratus adelaidae, gen. et sp. nov., a new member of Mucoromycotina in endophytic and soil-dwelling habitats.</title>
        <authorList>
            <person name="Torres-Cruz T.J."/>
            <person name="Billingsley Tobias T.L."/>
            <person name="Almatruk M."/>
            <person name="Hesse C."/>
            <person name="Kuske C.R."/>
            <person name="Desiro A."/>
            <person name="Benucci G.M."/>
            <person name="Bonito G."/>
            <person name="Stajich J.E."/>
            <person name="Dunlap C."/>
            <person name="Arnold A.E."/>
            <person name="Porras-Alfaro A."/>
        </authorList>
    </citation>
    <scope>NUCLEOTIDE SEQUENCE [LARGE SCALE GENOMIC DNA]</scope>
    <source>
        <strain evidence="5 6">AZ0501</strain>
    </source>
</reference>
<feature type="compositionally biased region" description="Low complexity" evidence="4">
    <location>
        <begin position="47"/>
        <end position="67"/>
    </location>
</feature>
<keyword evidence="6" id="KW-1185">Reference proteome</keyword>
<name>A0A261Y220_9FUNG</name>
<dbReference type="InterPro" id="IPR029032">
    <property type="entry name" value="AhpD-like"/>
</dbReference>
<evidence type="ECO:0000256" key="1">
    <source>
        <dbReference type="ARBA" id="ARBA00004496"/>
    </source>
</evidence>
<gene>
    <name evidence="5" type="ORF">BZG36_02052</name>
</gene>
<dbReference type="InterPro" id="IPR006730">
    <property type="entry name" value="Sestrin"/>
</dbReference>
<dbReference type="GO" id="GO:0071233">
    <property type="term" value="P:cellular response to L-leucine"/>
    <property type="evidence" value="ECO:0007669"/>
    <property type="project" value="TreeGrafter"/>
</dbReference>
<dbReference type="GO" id="GO:0005737">
    <property type="term" value="C:cytoplasm"/>
    <property type="evidence" value="ECO:0007669"/>
    <property type="project" value="UniProtKB-SubCell"/>
</dbReference>
<comment type="similarity">
    <text evidence="2">Belongs to the sestrin family.</text>
</comment>
<evidence type="ECO:0000256" key="4">
    <source>
        <dbReference type="SAM" id="MobiDB-lite"/>
    </source>
</evidence>
<evidence type="ECO:0000256" key="3">
    <source>
        <dbReference type="ARBA" id="ARBA00022490"/>
    </source>
</evidence>